<feature type="region of interest" description="Disordered" evidence="1">
    <location>
        <begin position="260"/>
        <end position="294"/>
    </location>
</feature>
<keyword evidence="3" id="KW-1185">Reference proteome</keyword>
<reference evidence="2 3" key="1">
    <citation type="submission" date="2019-06" db="EMBL/GenBank/DDBJ databases">
        <title>Genome Sequence of the Brown Rot Fungal Pathogen Monilinia fructicola.</title>
        <authorList>
            <person name="De Miccolis Angelini R.M."/>
            <person name="Landi L."/>
            <person name="Abate D."/>
            <person name="Pollastro S."/>
            <person name="Romanazzi G."/>
            <person name="Faretra F."/>
        </authorList>
    </citation>
    <scope>NUCLEOTIDE SEQUENCE [LARGE SCALE GENOMIC DNA]</scope>
    <source>
        <strain evidence="2 3">Mfrc123</strain>
    </source>
</reference>
<name>A0A5M9K5U8_MONFR</name>
<evidence type="ECO:0000256" key="1">
    <source>
        <dbReference type="SAM" id="MobiDB-lite"/>
    </source>
</evidence>
<evidence type="ECO:0000313" key="3">
    <source>
        <dbReference type="Proteomes" id="UP000322873"/>
    </source>
</evidence>
<accession>A0A5M9K5U8</accession>
<gene>
    <name evidence="2" type="ORF">EYC84_007027</name>
</gene>
<dbReference type="AlphaFoldDB" id="A0A5M9K5U8"/>
<sequence length="361" mass="39108">MYGKLFVMVDLRRQRLAVHFVLSGPVLSCPVLSCPVITYPVITYHIKPMLKRFVFLRLPSSLSKPQASRTQAEHCPPPPRTPLPRPLFYLPRLDIISELLHARDEEHPLGIVFPHQDAHLLGVSRTRLVLLLALEVLEEEAGHGLHALVFQLPETDLVDDRGGQDGTAVGGRRGLDELGVRVRGEVADDLVRGDAVGDGEADRLARDAAADHVGVAAVELGEEGEDGDLQGGVGVGVETVVGLDDDEAFLAGGRLGRGVEGGRDGAQGAGVRGERRGEARGEELRGRRGGEVDEPEVDEVAEHVVLGVGEGRRAVCAAELEGAEHEEEREHIDRVHPHALGVLNPEEKQGPDLRIRFLQEK</sequence>
<feature type="compositionally biased region" description="Gly residues" evidence="1">
    <location>
        <begin position="260"/>
        <end position="271"/>
    </location>
</feature>
<feature type="compositionally biased region" description="Basic and acidic residues" evidence="1">
    <location>
        <begin position="272"/>
        <end position="291"/>
    </location>
</feature>
<dbReference type="EMBL" id="VICG01000001">
    <property type="protein sequence ID" value="KAA8577011.1"/>
    <property type="molecule type" value="Genomic_DNA"/>
</dbReference>
<proteinExistence type="predicted"/>
<dbReference type="Proteomes" id="UP000322873">
    <property type="component" value="Unassembled WGS sequence"/>
</dbReference>
<evidence type="ECO:0000313" key="2">
    <source>
        <dbReference type="EMBL" id="KAA8577011.1"/>
    </source>
</evidence>
<organism evidence="2 3">
    <name type="scientific">Monilinia fructicola</name>
    <name type="common">Brown rot fungus</name>
    <name type="synonym">Ciboria fructicola</name>
    <dbReference type="NCBI Taxonomy" id="38448"/>
    <lineage>
        <taxon>Eukaryota</taxon>
        <taxon>Fungi</taxon>
        <taxon>Dikarya</taxon>
        <taxon>Ascomycota</taxon>
        <taxon>Pezizomycotina</taxon>
        <taxon>Leotiomycetes</taxon>
        <taxon>Helotiales</taxon>
        <taxon>Sclerotiniaceae</taxon>
        <taxon>Monilinia</taxon>
    </lineage>
</organism>
<comment type="caution">
    <text evidence="2">The sequence shown here is derived from an EMBL/GenBank/DDBJ whole genome shotgun (WGS) entry which is preliminary data.</text>
</comment>
<protein>
    <submittedName>
        <fullName evidence="2">Uncharacterized protein</fullName>
    </submittedName>
</protein>